<evidence type="ECO:0000313" key="1">
    <source>
        <dbReference type="EMBL" id="CBX27113.1"/>
    </source>
</evidence>
<dbReference type="AlphaFoldDB" id="E1Y969"/>
<reference evidence="1" key="1">
    <citation type="journal article" date="2011" name="Environ. Microbiol.">
        <title>Genomic insights into the metabolic potential of the polycyclic aromatic hydrocarbon degrading sulfate-reducing Deltaproteobacterium N47.</title>
        <authorList>
            <person name="Bergmann F."/>
            <person name="Selesi D."/>
            <person name="Weinmaier T."/>
            <person name="Tischler P."/>
            <person name="Rattei T."/>
            <person name="Meckenstock R.U."/>
        </authorList>
    </citation>
    <scope>NUCLEOTIDE SEQUENCE</scope>
</reference>
<accession>E1Y969</accession>
<dbReference type="Gene3D" id="3.20.20.210">
    <property type="match status" value="1"/>
</dbReference>
<organism evidence="1">
    <name type="scientific">uncultured Desulfobacterium sp</name>
    <dbReference type="NCBI Taxonomy" id="201089"/>
    <lineage>
        <taxon>Bacteria</taxon>
        <taxon>Pseudomonadati</taxon>
        <taxon>Thermodesulfobacteriota</taxon>
        <taxon>Desulfobacteria</taxon>
        <taxon>Desulfobacterales</taxon>
        <taxon>Desulfobacteriaceae</taxon>
        <taxon>Desulfobacterium</taxon>
        <taxon>environmental samples</taxon>
    </lineage>
</organism>
<name>E1Y969_9BACT</name>
<dbReference type="SUPFAM" id="SSF51726">
    <property type="entry name" value="UROD/MetE-like"/>
    <property type="match status" value="1"/>
</dbReference>
<dbReference type="EMBL" id="FR695864">
    <property type="protein sequence ID" value="CBX27113.1"/>
    <property type="molecule type" value="Genomic_DNA"/>
</dbReference>
<dbReference type="InterPro" id="IPR038071">
    <property type="entry name" value="UROD/MetE-like_sf"/>
</dbReference>
<gene>
    <name evidence="1" type="ORF">N47_A11420</name>
</gene>
<protein>
    <recommendedName>
        <fullName evidence="2">Cobalamin-independent methionine synthase MetE C-terminal/archaeal domain-containing protein</fullName>
    </recommendedName>
</protein>
<sequence length="360" mass="39908">MKYNFRPCGMPLLIGSLPVDDHRTAINIVLEHTPEIPLWVQLPCHKNEGMISQFLPGLPGLTEEDDKIFINTSGRHFDDNLVEFYEEYISVIEGKKEFDDSRFALSPDVAKGFFVFIEKIMGLSVKPVAVKGQITGPLTLATSVKDQDGKAVYYNEDMRDAVVKLVAMKARWQVRQLAKLGVPVIIFFDEPSFAGLGSSAFIGISMQEIEGFLEEVIDAVHQEGALAGIHVCSNADWSVLFESSVDIISFDAYSYFDKFILYSDLLKDYINSGRLIAWGIVPTSQAEDIEKASAESLAENWKNKVGKLESLGFKLSDILAQSFITPSCGTGSLSLDNTAKVLNLAKHVSQILRKEISIKL</sequence>
<evidence type="ECO:0008006" key="2">
    <source>
        <dbReference type="Google" id="ProtNLM"/>
    </source>
</evidence>
<proteinExistence type="predicted"/>